<keyword evidence="9" id="KW-0807">Transducer</keyword>
<evidence type="ECO:0000256" key="4">
    <source>
        <dbReference type="ARBA" id="ARBA00022692"/>
    </source>
</evidence>
<accession>A0A0M4JMI6</accession>
<dbReference type="EMBL" id="KP843288">
    <property type="protein sequence ID" value="ALD51424.1"/>
    <property type="molecule type" value="mRNA"/>
</dbReference>
<organism evidence="11">
    <name type="scientific">Locusta migratoria</name>
    <name type="common">Migratory locust</name>
    <dbReference type="NCBI Taxonomy" id="7004"/>
    <lineage>
        <taxon>Eukaryota</taxon>
        <taxon>Metazoa</taxon>
        <taxon>Ecdysozoa</taxon>
        <taxon>Arthropoda</taxon>
        <taxon>Hexapoda</taxon>
        <taxon>Insecta</taxon>
        <taxon>Pterygota</taxon>
        <taxon>Neoptera</taxon>
        <taxon>Polyneoptera</taxon>
        <taxon>Orthoptera</taxon>
        <taxon>Caelifera</taxon>
        <taxon>Acrididea</taxon>
        <taxon>Acridomorpha</taxon>
        <taxon>Acridoidea</taxon>
        <taxon>Acrididae</taxon>
        <taxon>Oedipodinae</taxon>
        <taxon>Locusta</taxon>
    </lineage>
</organism>
<protein>
    <submittedName>
        <fullName evidence="11">Odorant receptor 134</fullName>
    </submittedName>
</protein>
<keyword evidence="8 11" id="KW-0675">Receptor</keyword>
<evidence type="ECO:0000256" key="8">
    <source>
        <dbReference type="ARBA" id="ARBA00023170"/>
    </source>
</evidence>
<keyword evidence="2" id="KW-1003">Cell membrane</keyword>
<dbReference type="GO" id="GO:0007165">
    <property type="term" value="P:signal transduction"/>
    <property type="evidence" value="ECO:0007669"/>
    <property type="project" value="UniProtKB-KW"/>
</dbReference>
<keyword evidence="5" id="KW-0552">Olfaction</keyword>
<evidence type="ECO:0000256" key="2">
    <source>
        <dbReference type="ARBA" id="ARBA00022475"/>
    </source>
</evidence>
<feature type="transmembrane region" description="Helical" evidence="10">
    <location>
        <begin position="107"/>
        <end position="129"/>
    </location>
</feature>
<proteinExistence type="evidence at transcript level"/>
<keyword evidence="3" id="KW-0716">Sensory transduction</keyword>
<evidence type="ECO:0000256" key="3">
    <source>
        <dbReference type="ARBA" id="ARBA00022606"/>
    </source>
</evidence>
<keyword evidence="6 10" id="KW-1133">Transmembrane helix</keyword>
<dbReference type="PANTHER" id="PTHR21137:SF35">
    <property type="entry name" value="ODORANT RECEPTOR 19A-RELATED"/>
    <property type="match status" value="1"/>
</dbReference>
<dbReference type="InterPro" id="IPR004117">
    <property type="entry name" value="7tm6_olfct_rcpt"/>
</dbReference>
<dbReference type="Pfam" id="PF02949">
    <property type="entry name" value="7tm_6"/>
    <property type="match status" value="1"/>
</dbReference>
<dbReference type="PANTHER" id="PTHR21137">
    <property type="entry name" value="ODORANT RECEPTOR"/>
    <property type="match status" value="1"/>
</dbReference>
<name>A0A0M4JMI6_LOCMI</name>
<evidence type="ECO:0000256" key="10">
    <source>
        <dbReference type="SAM" id="Phobius"/>
    </source>
</evidence>
<sequence>ELQVLNDNLASVKAAPLLRSSPYSGWNRATNVTNESWFHSGVSSPTGAIACNSYQSSGDRSESTTSITGYTNRTAVEMYRALANSIKHHQAIIRCVEELESAMTYSIFVLLFLNMMNICVHIFVTSVLLQKEVERTTMSKMLCTLPIYMYETGLYCVFGQTIIDQHGCDVLQSEQLTASAFSGDWPEGDARMRKALLLLMLRASRPLQLTVGKMYVLSRHTFLQILNGSYTLFNMLYQVQKNK</sequence>
<reference evidence="11" key="1">
    <citation type="journal article" date="2015" name="Cell. Mol. Life Sci.">
        <title>Identification and functional analysis of olfactory receptor family reveal unusual characteristics of the olfactory system in the migratory locust.</title>
        <authorList>
            <person name="Wang Z."/>
            <person name="Yang P."/>
            <person name="Chen D."/>
            <person name="Jiang F."/>
            <person name="Li Y."/>
            <person name="Wang X."/>
            <person name="Kang L."/>
        </authorList>
    </citation>
    <scope>NUCLEOTIDE SEQUENCE</scope>
</reference>
<dbReference type="GO" id="GO:0004984">
    <property type="term" value="F:olfactory receptor activity"/>
    <property type="evidence" value="ECO:0007669"/>
    <property type="project" value="InterPro"/>
</dbReference>
<dbReference type="GO" id="GO:0005549">
    <property type="term" value="F:odorant binding"/>
    <property type="evidence" value="ECO:0007669"/>
    <property type="project" value="InterPro"/>
</dbReference>
<evidence type="ECO:0000256" key="9">
    <source>
        <dbReference type="ARBA" id="ARBA00023224"/>
    </source>
</evidence>
<keyword evidence="7 10" id="KW-0472">Membrane</keyword>
<evidence type="ECO:0000313" key="11">
    <source>
        <dbReference type="EMBL" id="ALD51424.1"/>
    </source>
</evidence>
<evidence type="ECO:0000256" key="1">
    <source>
        <dbReference type="ARBA" id="ARBA00004651"/>
    </source>
</evidence>
<evidence type="ECO:0000256" key="6">
    <source>
        <dbReference type="ARBA" id="ARBA00022989"/>
    </source>
</evidence>
<comment type="subcellular location">
    <subcellularLocation>
        <location evidence="1">Cell membrane</location>
        <topology evidence="1">Multi-pass membrane protein</topology>
    </subcellularLocation>
</comment>
<evidence type="ECO:0000256" key="7">
    <source>
        <dbReference type="ARBA" id="ARBA00023136"/>
    </source>
</evidence>
<keyword evidence="4 10" id="KW-0812">Transmembrane</keyword>
<feature type="non-terminal residue" evidence="11">
    <location>
        <position position="1"/>
    </location>
</feature>
<dbReference type="AlphaFoldDB" id="A0A0M4JMI6"/>
<reference evidence="11" key="2">
    <citation type="submission" date="2015-02" db="EMBL/GenBank/DDBJ databases">
        <authorList>
            <person name="Torres C."/>
        </authorList>
    </citation>
    <scope>NUCLEOTIDE SEQUENCE</scope>
</reference>
<evidence type="ECO:0000256" key="5">
    <source>
        <dbReference type="ARBA" id="ARBA00022725"/>
    </source>
</evidence>
<dbReference type="GO" id="GO:0005886">
    <property type="term" value="C:plasma membrane"/>
    <property type="evidence" value="ECO:0007669"/>
    <property type="project" value="UniProtKB-SubCell"/>
</dbReference>